<keyword evidence="3" id="KW-0653">Protein transport</keyword>
<evidence type="ECO:0000313" key="13">
    <source>
        <dbReference type="WBParaSite" id="EVEC_0001349601-mRNA-1"/>
    </source>
</evidence>
<keyword evidence="5" id="KW-0333">Golgi apparatus</keyword>
<evidence type="ECO:0000256" key="3">
    <source>
        <dbReference type="ARBA" id="ARBA00022927"/>
    </source>
</evidence>
<dbReference type="GO" id="GO:0005794">
    <property type="term" value="C:Golgi apparatus"/>
    <property type="evidence" value="ECO:0007669"/>
    <property type="project" value="UniProtKB-SubCell"/>
</dbReference>
<dbReference type="STRING" id="51028.A0A0N4VR36"/>
<dbReference type="WBParaSite" id="EVEC_0001349601-mRNA-1">
    <property type="protein sequence ID" value="EVEC_0001349601-mRNA-1"/>
    <property type="gene ID" value="EVEC_0001349601"/>
</dbReference>
<name>A0A0N4VR36_ENTVE</name>
<dbReference type="GO" id="GO:0005484">
    <property type="term" value="F:SNAP receptor activity"/>
    <property type="evidence" value="ECO:0007669"/>
    <property type="project" value="InterPro"/>
</dbReference>
<dbReference type="GO" id="GO:0000149">
    <property type="term" value="F:SNARE binding"/>
    <property type="evidence" value="ECO:0007669"/>
    <property type="project" value="TreeGrafter"/>
</dbReference>
<dbReference type="InterPro" id="IPR027027">
    <property type="entry name" value="GOSR2/Membrin/Bos1"/>
</dbReference>
<dbReference type="GO" id="GO:0006906">
    <property type="term" value="P:vesicle fusion"/>
    <property type="evidence" value="ECO:0007669"/>
    <property type="project" value="TreeGrafter"/>
</dbReference>
<evidence type="ECO:0000256" key="2">
    <source>
        <dbReference type="ARBA" id="ARBA00022692"/>
    </source>
</evidence>
<keyword evidence="4 10" id="KW-1133">Transmembrane helix</keyword>
<keyword evidence="6 10" id="KW-0472">Membrane</keyword>
<dbReference type="GO" id="GO:0015031">
    <property type="term" value="P:protein transport"/>
    <property type="evidence" value="ECO:0007669"/>
    <property type="project" value="UniProtKB-KW"/>
</dbReference>
<evidence type="ECO:0000256" key="10">
    <source>
        <dbReference type="SAM" id="Phobius"/>
    </source>
</evidence>
<evidence type="ECO:0000256" key="5">
    <source>
        <dbReference type="ARBA" id="ARBA00023034"/>
    </source>
</evidence>
<dbReference type="SUPFAM" id="SSF58038">
    <property type="entry name" value="SNARE fusion complex"/>
    <property type="match status" value="1"/>
</dbReference>
<dbReference type="PANTHER" id="PTHR21230">
    <property type="entry name" value="VESICLE TRANSPORT V-SNARE PROTEIN VTI1-RELATED"/>
    <property type="match status" value="1"/>
</dbReference>
<dbReference type="GO" id="GO:0031902">
    <property type="term" value="C:late endosome membrane"/>
    <property type="evidence" value="ECO:0007669"/>
    <property type="project" value="TreeGrafter"/>
</dbReference>
<dbReference type="PIRSF" id="PIRSF028865">
    <property type="entry name" value="Membrin-2"/>
    <property type="match status" value="1"/>
</dbReference>
<dbReference type="GO" id="GO:0005789">
    <property type="term" value="C:endoplasmic reticulum membrane"/>
    <property type="evidence" value="ECO:0007669"/>
    <property type="project" value="TreeGrafter"/>
</dbReference>
<sequence length="193" mass="22054">MGNIRAPIASTLFVILRKVEGNCQRLDLLVGKEPVNRRRMAKCRVDQLKCDCQSLNSAATSIHSKLLARWRAVAEREELLTRRFTPNDSTTYLNLDDGELQLNDRLHSSNSAVDELISHGSAVLEQIRSQGLNLGGMKRRVLDITQQLGLSSTTLRLIQRRISEDKVIFIIGCILVLAFMYIFYRYWKNYSII</sequence>
<keyword evidence="2 10" id="KW-0812">Transmembrane</keyword>
<dbReference type="Gene3D" id="1.20.5.110">
    <property type="match status" value="1"/>
</dbReference>
<proteinExistence type="inferred from homology"/>
<dbReference type="GO" id="GO:0012507">
    <property type="term" value="C:ER to Golgi transport vesicle membrane"/>
    <property type="evidence" value="ECO:0007669"/>
    <property type="project" value="TreeGrafter"/>
</dbReference>
<keyword evidence="12" id="KW-1185">Reference proteome</keyword>
<evidence type="ECO:0000256" key="6">
    <source>
        <dbReference type="ARBA" id="ARBA00023136"/>
    </source>
</evidence>
<reference evidence="13" key="1">
    <citation type="submission" date="2017-02" db="UniProtKB">
        <authorList>
            <consortium name="WormBaseParasite"/>
        </authorList>
    </citation>
    <scope>IDENTIFICATION</scope>
</reference>
<dbReference type="GO" id="GO:0031201">
    <property type="term" value="C:SNARE complex"/>
    <property type="evidence" value="ECO:0007669"/>
    <property type="project" value="TreeGrafter"/>
</dbReference>
<evidence type="ECO:0000256" key="1">
    <source>
        <dbReference type="ARBA" id="ARBA00022448"/>
    </source>
</evidence>
<reference evidence="11 12" key="2">
    <citation type="submission" date="2018-10" db="EMBL/GenBank/DDBJ databases">
        <authorList>
            <consortium name="Pathogen Informatics"/>
        </authorList>
    </citation>
    <scope>NUCLEOTIDE SEQUENCE [LARGE SCALE GENOMIC DNA]</scope>
</reference>
<dbReference type="Pfam" id="PF12352">
    <property type="entry name" value="V-SNARE_C"/>
    <property type="match status" value="1"/>
</dbReference>
<accession>A0A0N4VR36</accession>
<feature type="transmembrane region" description="Helical" evidence="10">
    <location>
        <begin position="167"/>
        <end position="187"/>
    </location>
</feature>
<dbReference type="Proteomes" id="UP000274131">
    <property type="component" value="Unassembled WGS sequence"/>
</dbReference>
<protein>
    <submittedName>
        <fullName evidence="13">Golgi SNAP receptor complex member 2</fullName>
    </submittedName>
</protein>
<evidence type="ECO:0000256" key="9">
    <source>
        <dbReference type="ARBA" id="ARBA00038172"/>
    </source>
</evidence>
<dbReference type="AlphaFoldDB" id="A0A0N4VR36"/>
<comment type="function">
    <text evidence="7">Involved in transport of proteins from the cis/medial-Golgi to the trans-Golgi network.</text>
</comment>
<dbReference type="CDD" id="cd15863">
    <property type="entry name" value="SNARE_GS27"/>
    <property type="match status" value="1"/>
</dbReference>
<dbReference type="PANTHER" id="PTHR21230:SF1">
    <property type="entry name" value="GOLGI SNAP RECEPTOR COMPLEX MEMBER 2"/>
    <property type="match status" value="1"/>
</dbReference>
<dbReference type="EMBL" id="UXUI01015638">
    <property type="protein sequence ID" value="VDD97881.1"/>
    <property type="molecule type" value="Genomic_DNA"/>
</dbReference>
<evidence type="ECO:0000256" key="7">
    <source>
        <dbReference type="ARBA" id="ARBA00037078"/>
    </source>
</evidence>
<organism evidence="13">
    <name type="scientific">Enterobius vermicularis</name>
    <name type="common">Human pinworm</name>
    <dbReference type="NCBI Taxonomy" id="51028"/>
    <lineage>
        <taxon>Eukaryota</taxon>
        <taxon>Metazoa</taxon>
        <taxon>Ecdysozoa</taxon>
        <taxon>Nematoda</taxon>
        <taxon>Chromadorea</taxon>
        <taxon>Rhabditida</taxon>
        <taxon>Spirurina</taxon>
        <taxon>Oxyuridomorpha</taxon>
        <taxon>Oxyuroidea</taxon>
        <taxon>Oxyuridae</taxon>
        <taxon>Enterobius</taxon>
    </lineage>
</organism>
<evidence type="ECO:0000256" key="4">
    <source>
        <dbReference type="ARBA" id="ARBA00022989"/>
    </source>
</evidence>
<evidence type="ECO:0000313" key="11">
    <source>
        <dbReference type="EMBL" id="VDD97881.1"/>
    </source>
</evidence>
<dbReference type="OrthoDB" id="158360at2759"/>
<evidence type="ECO:0000313" key="12">
    <source>
        <dbReference type="Proteomes" id="UP000274131"/>
    </source>
</evidence>
<comment type="subcellular location">
    <subcellularLocation>
        <location evidence="8">Golgi apparatus</location>
        <location evidence="8">cis-Golgi network membrane</location>
        <topology evidence="8">Single-pass type IV membrane protein</topology>
    </subcellularLocation>
</comment>
<evidence type="ECO:0000256" key="8">
    <source>
        <dbReference type="ARBA" id="ARBA00037862"/>
    </source>
</evidence>
<gene>
    <name evidence="11" type="ORF">EVEC_LOCUS12632</name>
</gene>
<keyword evidence="1" id="KW-0813">Transport</keyword>
<comment type="similarity">
    <text evidence="9">Belongs to the GOSR2 family.</text>
</comment>